<keyword evidence="4" id="KW-1185">Reference proteome</keyword>
<dbReference type="Proteomes" id="UP001152797">
    <property type="component" value="Unassembled WGS sequence"/>
</dbReference>
<dbReference type="AlphaFoldDB" id="A0A9P1GN71"/>
<evidence type="ECO:0000313" key="4">
    <source>
        <dbReference type="Proteomes" id="UP001152797"/>
    </source>
</evidence>
<gene>
    <name evidence="2" type="ORF">C1SCF055_LOCUS42552</name>
</gene>
<protein>
    <submittedName>
        <fullName evidence="2">Uncharacterized protein</fullName>
    </submittedName>
</protein>
<evidence type="ECO:0000313" key="2">
    <source>
        <dbReference type="EMBL" id="CAI4017944.1"/>
    </source>
</evidence>
<dbReference type="EMBL" id="CAMXCT030006666">
    <property type="protein sequence ID" value="CAL4805256.1"/>
    <property type="molecule type" value="Genomic_DNA"/>
</dbReference>
<organism evidence="2">
    <name type="scientific">Cladocopium goreaui</name>
    <dbReference type="NCBI Taxonomy" id="2562237"/>
    <lineage>
        <taxon>Eukaryota</taxon>
        <taxon>Sar</taxon>
        <taxon>Alveolata</taxon>
        <taxon>Dinophyceae</taxon>
        <taxon>Suessiales</taxon>
        <taxon>Symbiodiniaceae</taxon>
        <taxon>Cladocopium</taxon>
    </lineage>
</organism>
<comment type="caution">
    <text evidence="2">The sequence shown here is derived from an EMBL/GenBank/DDBJ whole genome shotgun (WGS) entry which is preliminary data.</text>
</comment>
<accession>A0A9P1GN71</accession>
<dbReference type="EMBL" id="CAMXCT020006666">
    <property type="protein sequence ID" value="CAL1171319.1"/>
    <property type="molecule type" value="Genomic_DNA"/>
</dbReference>
<reference evidence="2" key="1">
    <citation type="submission" date="2022-10" db="EMBL/GenBank/DDBJ databases">
        <authorList>
            <person name="Chen Y."/>
            <person name="Dougan E. K."/>
            <person name="Chan C."/>
            <person name="Rhodes N."/>
            <person name="Thang M."/>
        </authorList>
    </citation>
    <scope>NUCLEOTIDE SEQUENCE</scope>
</reference>
<keyword evidence="1" id="KW-0175">Coiled coil</keyword>
<evidence type="ECO:0000256" key="1">
    <source>
        <dbReference type="SAM" id="Coils"/>
    </source>
</evidence>
<dbReference type="EMBL" id="CAMXCT010006666">
    <property type="protein sequence ID" value="CAI4017944.1"/>
    <property type="molecule type" value="Genomic_DNA"/>
</dbReference>
<evidence type="ECO:0000313" key="3">
    <source>
        <dbReference type="EMBL" id="CAL4805256.1"/>
    </source>
</evidence>
<proteinExistence type="predicted"/>
<sequence>MEVSRLEQQLEDQETCMRGLREQLQARELQSQQEQLVWKQELDRKVSDEQATRRENQQLQELHEETLRAEKQLQANEARLAQDYAQKLRSYESHCKDLKDEVLNMSSRQDQERRDWRKQLDEAQTALEKAEETCTKRLQAMAEDHKKHLQVLTSKHKRSLSKAKTQLQEKQGKYKDLAKQVAQLQSEKAVAVRVCEENKRFFELRLAEHATYTSPRRWRDVSPEMRDLAERHDEHERQLRMLCGD</sequence>
<name>A0A9P1GN71_9DINO</name>
<reference evidence="3 4" key="2">
    <citation type="submission" date="2024-05" db="EMBL/GenBank/DDBJ databases">
        <authorList>
            <person name="Chen Y."/>
            <person name="Shah S."/>
            <person name="Dougan E. K."/>
            <person name="Thang M."/>
            <person name="Chan C."/>
        </authorList>
    </citation>
    <scope>NUCLEOTIDE SEQUENCE [LARGE SCALE GENOMIC DNA]</scope>
</reference>
<feature type="coiled-coil region" evidence="1">
    <location>
        <begin position="52"/>
        <end position="187"/>
    </location>
</feature>